<dbReference type="Pfam" id="PF13561">
    <property type="entry name" value="adh_short_C2"/>
    <property type="match status" value="1"/>
</dbReference>
<comment type="caution">
    <text evidence="3">The sequence shown here is derived from an EMBL/GenBank/DDBJ whole genome shotgun (WGS) entry which is preliminary data.</text>
</comment>
<evidence type="ECO:0000313" key="4">
    <source>
        <dbReference type="Proteomes" id="UP000649289"/>
    </source>
</evidence>
<organism evidence="3 4">
    <name type="scientific">Nocardioides hwasunensis</name>
    <dbReference type="NCBI Taxonomy" id="397258"/>
    <lineage>
        <taxon>Bacteria</taxon>
        <taxon>Bacillati</taxon>
        <taxon>Actinomycetota</taxon>
        <taxon>Actinomycetes</taxon>
        <taxon>Propionibacteriales</taxon>
        <taxon>Nocardioidaceae</taxon>
        <taxon>Nocardioides</taxon>
    </lineage>
</organism>
<dbReference type="NCBIfam" id="NF005559">
    <property type="entry name" value="PRK07231.1"/>
    <property type="match status" value="1"/>
</dbReference>
<dbReference type="InterPro" id="IPR050259">
    <property type="entry name" value="SDR"/>
</dbReference>
<protein>
    <submittedName>
        <fullName evidence="3">3-oxoacyl-ACP reductase FabG</fullName>
    </submittedName>
</protein>
<dbReference type="PANTHER" id="PTHR42879:SF2">
    <property type="entry name" value="3-OXOACYL-[ACYL-CARRIER-PROTEIN] REDUCTASE FABG"/>
    <property type="match status" value="1"/>
</dbReference>
<proteinExistence type="inferred from homology"/>
<evidence type="ECO:0000256" key="1">
    <source>
        <dbReference type="ARBA" id="ARBA00006484"/>
    </source>
</evidence>
<dbReference type="InterPro" id="IPR057326">
    <property type="entry name" value="KR_dom"/>
</dbReference>
<dbReference type="PROSITE" id="PS00061">
    <property type="entry name" value="ADH_SHORT"/>
    <property type="match status" value="1"/>
</dbReference>
<evidence type="ECO:0000313" key="3">
    <source>
        <dbReference type="EMBL" id="MBD3915061.1"/>
    </source>
</evidence>
<reference evidence="3 4" key="1">
    <citation type="submission" date="2020-09" db="EMBL/GenBank/DDBJ databases">
        <title>novel species in genus Nocardioides.</title>
        <authorList>
            <person name="Zhang G."/>
        </authorList>
    </citation>
    <scope>NUCLEOTIDE SEQUENCE [LARGE SCALE GENOMIC DNA]</scope>
    <source>
        <strain evidence="3 4">19197</strain>
    </source>
</reference>
<dbReference type="Proteomes" id="UP000649289">
    <property type="component" value="Unassembled WGS sequence"/>
</dbReference>
<evidence type="ECO:0000259" key="2">
    <source>
        <dbReference type="SMART" id="SM00822"/>
    </source>
</evidence>
<dbReference type="EMBL" id="JACXYY010000004">
    <property type="protein sequence ID" value="MBD3915061.1"/>
    <property type="molecule type" value="Genomic_DNA"/>
</dbReference>
<dbReference type="SMART" id="SM00822">
    <property type="entry name" value="PKS_KR"/>
    <property type="match status" value="1"/>
</dbReference>
<name>A0ABR8MIG5_9ACTN</name>
<dbReference type="SUPFAM" id="SSF51735">
    <property type="entry name" value="NAD(P)-binding Rossmann-fold domains"/>
    <property type="match status" value="1"/>
</dbReference>
<sequence>MTAVPRRLVGRCAVVTGAASGLGAAIAVRLGAEGARVAVVDLDEARGADTVARIEADGGEAAAFGCDVADAQSVDRLRGEVIADLGSVDVVVNNAGVLRDGGLLEISDADWDTVLGVNLTSMFYVARAFVPDMTAHGVGSIVNISSRSALGSAGQANYAAAKAGVMGLTASLAIELGPHGIRVNAVGPGFFATPMTDSVATANGRVPEDQHRAVASRTPLRRVGRPHELASVVAFLAGPDASYVSGQTIFVNGGALTASPIRADDEA</sequence>
<keyword evidence="4" id="KW-1185">Reference proteome</keyword>
<accession>A0ABR8MIG5</accession>
<dbReference type="Gene3D" id="3.40.50.720">
    <property type="entry name" value="NAD(P)-binding Rossmann-like Domain"/>
    <property type="match status" value="1"/>
</dbReference>
<dbReference type="PANTHER" id="PTHR42879">
    <property type="entry name" value="3-OXOACYL-(ACYL-CARRIER-PROTEIN) REDUCTASE"/>
    <property type="match status" value="1"/>
</dbReference>
<comment type="similarity">
    <text evidence="1">Belongs to the short-chain dehydrogenases/reductases (SDR) family.</text>
</comment>
<dbReference type="PRINTS" id="PR00080">
    <property type="entry name" value="SDRFAMILY"/>
</dbReference>
<dbReference type="InterPro" id="IPR020904">
    <property type="entry name" value="Sc_DH/Rdtase_CS"/>
</dbReference>
<dbReference type="NCBIfam" id="NF009466">
    <property type="entry name" value="PRK12826.1-2"/>
    <property type="match status" value="1"/>
</dbReference>
<dbReference type="InterPro" id="IPR002347">
    <property type="entry name" value="SDR_fam"/>
</dbReference>
<dbReference type="RefSeq" id="WP_191199398.1">
    <property type="nucleotide sequence ID" value="NZ_BAAAPA010000005.1"/>
</dbReference>
<dbReference type="PRINTS" id="PR00081">
    <property type="entry name" value="GDHRDH"/>
</dbReference>
<gene>
    <name evidence="3" type="primary">fabG</name>
    <name evidence="3" type="ORF">IEZ25_10585</name>
</gene>
<dbReference type="InterPro" id="IPR036291">
    <property type="entry name" value="NAD(P)-bd_dom_sf"/>
</dbReference>
<feature type="domain" description="Ketoreductase" evidence="2">
    <location>
        <begin position="11"/>
        <end position="189"/>
    </location>
</feature>